<dbReference type="Gene3D" id="1.20.120.10">
    <property type="entry name" value="Cytochrome c/b562"/>
    <property type="match status" value="1"/>
</dbReference>
<evidence type="ECO:0008006" key="2">
    <source>
        <dbReference type="Google" id="ProtNLM"/>
    </source>
</evidence>
<gene>
    <name evidence="1" type="ORF">METZ01_LOCUS7276</name>
</gene>
<reference evidence="1" key="1">
    <citation type="submission" date="2018-05" db="EMBL/GenBank/DDBJ databases">
        <authorList>
            <person name="Lanie J.A."/>
            <person name="Ng W.-L."/>
            <person name="Kazmierczak K.M."/>
            <person name="Andrzejewski T.M."/>
            <person name="Davidsen T.M."/>
            <person name="Wayne K.J."/>
            <person name="Tettelin H."/>
            <person name="Glass J.I."/>
            <person name="Rusch D."/>
            <person name="Podicherti R."/>
            <person name="Tsui H.-C.T."/>
            <person name="Winkler M.E."/>
        </authorList>
    </citation>
    <scope>NUCLEOTIDE SEQUENCE</scope>
</reference>
<organism evidence="1">
    <name type="scientific">marine metagenome</name>
    <dbReference type="NCBI Taxonomy" id="408172"/>
    <lineage>
        <taxon>unclassified sequences</taxon>
        <taxon>metagenomes</taxon>
        <taxon>ecological metagenomes</taxon>
    </lineage>
</organism>
<dbReference type="GO" id="GO:0009055">
    <property type="term" value="F:electron transfer activity"/>
    <property type="evidence" value="ECO:0007669"/>
    <property type="project" value="InterPro"/>
</dbReference>
<dbReference type="AlphaFoldDB" id="A0A381NIJ6"/>
<protein>
    <recommendedName>
        <fullName evidence="2">Cytochrome c domain-containing protein</fullName>
    </recommendedName>
</protein>
<dbReference type="EMBL" id="UINC01000387">
    <property type="protein sequence ID" value="SUZ54422.1"/>
    <property type="molecule type" value="Genomic_DNA"/>
</dbReference>
<dbReference type="InterPro" id="IPR010980">
    <property type="entry name" value="Cyt_c/b562"/>
</dbReference>
<dbReference type="InterPro" id="IPR002321">
    <property type="entry name" value="Cyt_c_II"/>
</dbReference>
<dbReference type="PROSITE" id="PS51009">
    <property type="entry name" value="CYTCII"/>
    <property type="match status" value="1"/>
</dbReference>
<dbReference type="GO" id="GO:0022900">
    <property type="term" value="P:electron transport chain"/>
    <property type="evidence" value="ECO:0007669"/>
    <property type="project" value="InterPro"/>
</dbReference>
<name>A0A381NIJ6_9ZZZZ</name>
<accession>A0A381NIJ6</accession>
<dbReference type="SUPFAM" id="SSF47175">
    <property type="entry name" value="Cytochromes"/>
    <property type="match status" value="1"/>
</dbReference>
<sequence length="144" mass="15260">MQKQACLVVVGVLLTGIIGISQSREIADETDFEAAMKDIGKNFGAVRSAMEAREGEAVAGGAENLVSIFEGVEAFFSARELEHGVTVAGQAAQAAADIKSAIDNETFGELVGARDRLGATCRSCHTEYREQVEEGGYRFKSGVL</sequence>
<proteinExistence type="predicted"/>
<dbReference type="GO" id="GO:0005506">
    <property type="term" value="F:iron ion binding"/>
    <property type="evidence" value="ECO:0007669"/>
    <property type="project" value="InterPro"/>
</dbReference>
<dbReference type="GO" id="GO:0020037">
    <property type="term" value="F:heme binding"/>
    <property type="evidence" value="ECO:0007669"/>
    <property type="project" value="InterPro"/>
</dbReference>
<evidence type="ECO:0000313" key="1">
    <source>
        <dbReference type="EMBL" id="SUZ54422.1"/>
    </source>
</evidence>